<dbReference type="InterPro" id="IPR016167">
    <property type="entry name" value="FAD-bd_PCMH_sub1"/>
</dbReference>
<keyword evidence="3" id="KW-0285">Flavoprotein</keyword>
<evidence type="ECO:0000313" key="7">
    <source>
        <dbReference type="EMBL" id="MCV2874365.1"/>
    </source>
</evidence>
<name>A0ABT2ZT85_9RHOB</name>
<evidence type="ECO:0000256" key="4">
    <source>
        <dbReference type="ARBA" id="ARBA00022827"/>
    </source>
</evidence>
<evidence type="ECO:0000256" key="2">
    <source>
        <dbReference type="ARBA" id="ARBA00005466"/>
    </source>
</evidence>
<dbReference type="PANTHER" id="PTHR42973:SF39">
    <property type="entry name" value="FAD-BINDING PCMH-TYPE DOMAIN-CONTAINING PROTEIN"/>
    <property type="match status" value="1"/>
</dbReference>
<dbReference type="InterPro" id="IPR036318">
    <property type="entry name" value="FAD-bd_PCMH-like_sf"/>
</dbReference>
<comment type="similarity">
    <text evidence="2">Belongs to the oxygen-dependent FAD-linked oxidoreductase family.</text>
</comment>
<dbReference type="Pfam" id="PF08031">
    <property type="entry name" value="BBE"/>
    <property type="match status" value="1"/>
</dbReference>
<keyword evidence="4" id="KW-0274">FAD</keyword>
<dbReference type="Pfam" id="PF01565">
    <property type="entry name" value="FAD_binding_4"/>
    <property type="match status" value="1"/>
</dbReference>
<dbReference type="InterPro" id="IPR006094">
    <property type="entry name" value="Oxid_FAD_bind_N"/>
</dbReference>
<dbReference type="Proteomes" id="UP001652564">
    <property type="component" value="Unassembled WGS sequence"/>
</dbReference>
<accession>A0ABT2ZT85</accession>
<comment type="caution">
    <text evidence="7">The sequence shown here is derived from an EMBL/GenBank/DDBJ whole genome shotgun (WGS) entry which is preliminary data.</text>
</comment>
<dbReference type="RefSeq" id="WP_263741644.1">
    <property type="nucleotide sequence ID" value="NZ_JAOWKZ010000005.1"/>
</dbReference>
<dbReference type="EMBL" id="JAOWKZ010000005">
    <property type="protein sequence ID" value="MCV2874365.1"/>
    <property type="molecule type" value="Genomic_DNA"/>
</dbReference>
<feature type="domain" description="FAD-binding PCMH-type" evidence="6">
    <location>
        <begin position="49"/>
        <end position="219"/>
    </location>
</feature>
<dbReference type="InterPro" id="IPR016169">
    <property type="entry name" value="FAD-bd_PCMH_sub2"/>
</dbReference>
<evidence type="ECO:0000256" key="3">
    <source>
        <dbReference type="ARBA" id="ARBA00022630"/>
    </source>
</evidence>
<dbReference type="PROSITE" id="PS00862">
    <property type="entry name" value="OX2_COVAL_FAD"/>
    <property type="match status" value="1"/>
</dbReference>
<comment type="cofactor">
    <cofactor evidence="1">
        <name>FAD</name>
        <dbReference type="ChEBI" id="CHEBI:57692"/>
    </cofactor>
</comment>
<evidence type="ECO:0000259" key="6">
    <source>
        <dbReference type="PROSITE" id="PS51387"/>
    </source>
</evidence>
<keyword evidence="5" id="KW-0560">Oxidoreductase</keyword>
<keyword evidence="8" id="KW-1185">Reference proteome</keyword>
<proteinExistence type="inferred from homology"/>
<reference evidence="7 8" key="1">
    <citation type="submission" date="2022-10" db="EMBL/GenBank/DDBJ databases">
        <title>Defluviimonas sp. nov., isolated from ocean surface sediments.</title>
        <authorList>
            <person name="He W."/>
            <person name="Wang L."/>
            <person name="Zhang D.-F."/>
        </authorList>
    </citation>
    <scope>NUCLEOTIDE SEQUENCE [LARGE SCALE GENOMIC DNA]</scope>
    <source>
        <strain evidence="7 8">WL0050</strain>
    </source>
</reference>
<dbReference type="SUPFAM" id="SSF56176">
    <property type="entry name" value="FAD-binding/transporter-associated domain-like"/>
    <property type="match status" value="1"/>
</dbReference>
<protein>
    <submittedName>
        <fullName evidence="7">FAD-binding oxidoreductase</fullName>
    </submittedName>
</protein>
<organism evidence="7 8">
    <name type="scientific">Albidovulum litorale</name>
    <dbReference type="NCBI Taxonomy" id="2984134"/>
    <lineage>
        <taxon>Bacteria</taxon>
        <taxon>Pseudomonadati</taxon>
        <taxon>Pseudomonadota</taxon>
        <taxon>Alphaproteobacteria</taxon>
        <taxon>Rhodobacterales</taxon>
        <taxon>Paracoccaceae</taxon>
        <taxon>Albidovulum</taxon>
    </lineage>
</organism>
<gene>
    <name evidence="7" type="ORF">OEZ71_18870</name>
</gene>
<dbReference type="InterPro" id="IPR012951">
    <property type="entry name" value="BBE"/>
</dbReference>
<dbReference type="InterPro" id="IPR016166">
    <property type="entry name" value="FAD-bd_PCMH"/>
</dbReference>
<evidence type="ECO:0000256" key="5">
    <source>
        <dbReference type="ARBA" id="ARBA00023002"/>
    </source>
</evidence>
<dbReference type="PANTHER" id="PTHR42973">
    <property type="entry name" value="BINDING OXIDOREDUCTASE, PUTATIVE (AFU_ORTHOLOGUE AFUA_1G17690)-RELATED"/>
    <property type="match status" value="1"/>
</dbReference>
<evidence type="ECO:0000313" key="8">
    <source>
        <dbReference type="Proteomes" id="UP001652564"/>
    </source>
</evidence>
<dbReference type="InterPro" id="IPR050416">
    <property type="entry name" value="FAD-linked_Oxidoreductase"/>
</dbReference>
<sequence length="463" mass="49616">MTKTSLKNRAGDRIAQDKIDAFAGQVRGALVQPGDDTYDKDRKIWNALIDRHPGAILRCVGAADVIAAVNFARENDILVSVRGGGHNVGGRALCDDGLVIDLSGMRGVHVDPESRRVRVQGGATLGDVDRETHLHGLAVPLGIVSQTGVGGLTTGGGFGWLARKYGTAGDNVVEADVVTADGAFHRVSAAKDPDLFWAIRGGGGNFGVVTSFLYQAHPVSMIYGGLIAYPRDDAARVLRGYRDFLKTAPEELTIYAALLWGPDGTPLTAMVPGWIGKNPEDGERAVKPLTELGGMLLADLHVMPFPALQSMLDAAYVPGSRNYWKSAYLNDLTDDAIDTIVKQSKGMTVPGSAMLIERFGGEVKRKPADATAFAQRGSDYLLAILPMWPDAEQDAEQIAWARKAADAMAPYASGGAYLNYIPEGDEDVVQNSFGANLPRLRELKKKYDPANFFRLNPNIAPAA</sequence>
<dbReference type="PROSITE" id="PS51387">
    <property type="entry name" value="FAD_PCMH"/>
    <property type="match status" value="1"/>
</dbReference>
<dbReference type="Gene3D" id="3.30.465.10">
    <property type="match status" value="1"/>
</dbReference>
<dbReference type="Gene3D" id="3.40.462.20">
    <property type="match status" value="1"/>
</dbReference>
<dbReference type="Gene3D" id="3.30.43.10">
    <property type="entry name" value="Uridine Diphospho-n-acetylenolpyruvylglucosamine Reductase, domain 2"/>
    <property type="match status" value="1"/>
</dbReference>
<dbReference type="InterPro" id="IPR006093">
    <property type="entry name" value="Oxy_OxRdtase_FAD_BS"/>
</dbReference>
<evidence type="ECO:0000256" key="1">
    <source>
        <dbReference type="ARBA" id="ARBA00001974"/>
    </source>
</evidence>